<comment type="subcellular location">
    <subcellularLocation>
        <location evidence="2">Secreted</location>
    </subcellularLocation>
</comment>
<dbReference type="GO" id="GO:0005615">
    <property type="term" value="C:extracellular space"/>
    <property type="evidence" value="ECO:0007669"/>
    <property type="project" value="InterPro"/>
</dbReference>
<comment type="function">
    <text evidence="2">Participates in the degradation of poly-3-hydroxybutyrate (PHB). It works downstream of poly(3-hydroxybutyrate) depolymerase, hydrolyzing D(-)-3-hydroxybutyrate oligomers of various length (3HB-oligomers) into 3HB-monomers.</text>
</comment>
<keyword evidence="4" id="KW-1185">Reference proteome</keyword>
<proteinExistence type="inferred from homology"/>
<accession>A0A840LIB6</accession>
<dbReference type="Proteomes" id="UP000562027">
    <property type="component" value="Unassembled WGS sequence"/>
</dbReference>
<dbReference type="InterPro" id="IPR016582">
    <property type="entry name" value="OHBut_olig_hydro_put"/>
</dbReference>
<gene>
    <name evidence="3" type="ORF">HNP55_004502</name>
</gene>
<keyword evidence="2" id="KW-0732">Signal</keyword>
<protein>
    <recommendedName>
        <fullName evidence="2">D-(-)-3-hydroxybutyrate oligomer hydrolase</fullName>
        <shortName evidence="2">3HB-oligomer hydrolase</shortName>
        <shortName evidence="2">3HBOH</shortName>
        <ecNumber evidence="2">3.1.1.22</ecNumber>
    </recommendedName>
</protein>
<dbReference type="PIRSF" id="PIRSF011409">
    <property type="entry name" value="HObutyrate_olig_hydrol"/>
    <property type="match status" value="1"/>
</dbReference>
<feature type="signal peptide" evidence="2">
    <location>
        <begin position="1"/>
        <end position="19"/>
    </location>
</feature>
<evidence type="ECO:0000313" key="4">
    <source>
        <dbReference type="Proteomes" id="UP000562027"/>
    </source>
</evidence>
<dbReference type="GO" id="GO:0019605">
    <property type="term" value="P:butyrate metabolic process"/>
    <property type="evidence" value="ECO:0007669"/>
    <property type="project" value="UniProtKB-UniRule"/>
</dbReference>
<comment type="caution">
    <text evidence="3">The sequence shown here is derived from an EMBL/GenBank/DDBJ whole genome shotgun (WGS) entry which is preliminary data.</text>
</comment>
<dbReference type="EMBL" id="JACHLP010000012">
    <property type="protein sequence ID" value="MBB4845948.1"/>
    <property type="molecule type" value="Genomic_DNA"/>
</dbReference>
<dbReference type="UniPathway" id="UPA00863"/>
<dbReference type="EC" id="3.1.1.22" evidence="2"/>
<feature type="chain" id="PRO_5033184145" description="D-(-)-3-hydroxybutyrate oligomer hydrolase" evidence="2">
    <location>
        <begin position="20"/>
        <end position="702"/>
    </location>
</feature>
<dbReference type="PROSITE" id="PS51257">
    <property type="entry name" value="PROKAR_LIPOPROTEIN"/>
    <property type="match status" value="1"/>
</dbReference>
<dbReference type="Pfam" id="PF10605">
    <property type="entry name" value="3HBOH"/>
    <property type="match status" value="1"/>
</dbReference>
<dbReference type="RefSeq" id="WP_184304351.1">
    <property type="nucleotide sequence ID" value="NZ_JACHLP010000012.1"/>
</dbReference>
<feature type="active site" description="Charge relay system" evidence="2">
    <location>
        <position position="305"/>
    </location>
</feature>
<comment type="similarity">
    <text evidence="2">Belongs to the D-(-)-3-hydroxybutyrate oligomer hydrolase family.</text>
</comment>
<dbReference type="AlphaFoldDB" id="A0A840LIB6"/>
<dbReference type="InterPro" id="IPR029058">
    <property type="entry name" value="AB_hydrolase_fold"/>
</dbReference>
<keyword evidence="2" id="KW-0964">Secreted</keyword>
<comment type="catalytic activity">
    <reaction evidence="2">
        <text>(3R)-hydroxybutanoate dimer + H2O = 2 (R)-3-hydroxybutanoate + H(+)</text>
        <dbReference type="Rhea" id="RHEA:10172"/>
        <dbReference type="ChEBI" id="CHEBI:10979"/>
        <dbReference type="ChEBI" id="CHEBI:10983"/>
        <dbReference type="ChEBI" id="CHEBI:15377"/>
        <dbReference type="ChEBI" id="CHEBI:15378"/>
        <dbReference type="EC" id="3.1.1.22"/>
    </reaction>
</comment>
<name>A0A840LIB6_9BURK</name>
<organism evidence="3 4">
    <name type="scientific">Roseateles oligotrophus</name>
    <dbReference type="NCBI Taxonomy" id="1769250"/>
    <lineage>
        <taxon>Bacteria</taxon>
        <taxon>Pseudomonadati</taxon>
        <taxon>Pseudomonadota</taxon>
        <taxon>Betaproteobacteria</taxon>
        <taxon>Burkholderiales</taxon>
        <taxon>Sphaerotilaceae</taxon>
        <taxon>Roseateles</taxon>
    </lineage>
</organism>
<dbReference type="SUPFAM" id="SSF53474">
    <property type="entry name" value="alpha/beta-Hydrolases"/>
    <property type="match status" value="1"/>
</dbReference>
<evidence type="ECO:0000313" key="3">
    <source>
        <dbReference type="EMBL" id="MBB4845948.1"/>
    </source>
</evidence>
<evidence type="ECO:0000256" key="2">
    <source>
        <dbReference type="HAMAP-Rule" id="MF_01906"/>
    </source>
</evidence>
<reference evidence="3 4" key="1">
    <citation type="submission" date="2020-08" db="EMBL/GenBank/DDBJ databases">
        <title>Functional genomics of gut bacteria from endangered species of beetles.</title>
        <authorList>
            <person name="Carlos-Shanley C."/>
        </authorList>
    </citation>
    <scope>NUCLEOTIDE SEQUENCE [LARGE SCALE GENOMIC DNA]</scope>
    <source>
        <strain evidence="3 4">S00239</strain>
    </source>
</reference>
<evidence type="ECO:0000256" key="1">
    <source>
        <dbReference type="ARBA" id="ARBA00022801"/>
    </source>
</evidence>
<dbReference type="GO" id="GO:0047989">
    <property type="term" value="F:hydroxybutyrate-dimer hydrolase activity"/>
    <property type="evidence" value="ECO:0007669"/>
    <property type="project" value="UniProtKB-UniRule"/>
</dbReference>
<comment type="pathway">
    <text evidence="2">Lipid metabolism; butanoate metabolism.</text>
</comment>
<keyword evidence="1 2" id="KW-0378">Hydrolase</keyword>
<sequence length="702" mass="72581" precursor="true">MKTLTLKLSLLATALGLGACGGEDVKEPLAINTKPDFVVGLKTTSYDGLSDDLLSAGLGKSGLASASFPAYADALKPTAAELRRAAIYNNYRAIVDVAANGGYGTLYGPNVAADGTVGTGEGKIAGTEYLAFSDDGTGTRNVSLMVQVPANFNPSEPCIITATSSGSRSIYGAISTGEWGLKKGCAVAYTDKGTHAAGHDLASDTVPLLDGTRSTAAAAGTGAGFKAPLTAAELSSFNASTPNRLAFKHAHSQRNPEKDWGLYTLQAVQLAFYVLNERYGQDVGDGRKWITLKPENTLVIASSLSNGGGAAVAALEQDSKGLIDGLAVSEPAVALPANLSVSLQRGSSTPKSFGKPLYDYITQANLLQNCASLATAAADSPGAVAFYASYKAKRCQSLADKGLISGATTLEQANDALQKLRDSGWEAESDLLHASHGDYEVPAAVAVTYANAYARASVKDKLCGYGFAATTALGVPTVVSPAALADMFAKGNGVPPSAGVNLINELSVGTPVRNVFSVSPSSGATDINADGADCLRKLLTGSDASARAVQAGIDETRRNGNLRGRPALIVHGRNDALLPVNHTSRPYTALNKQVEGTASQLSYIEVTNAQHFDTFIDNPYLPGYDTRFIPLHVYLNRALDAVYDKLRSGKALPPSQVVRTQPRGGVAGAAPAITAAHVPPIAATPASGDLITMSGSTLRIPD</sequence>
<dbReference type="HAMAP" id="MF_01906">
    <property type="entry name" value="3HBOH"/>
    <property type="match status" value="1"/>
</dbReference>